<keyword evidence="2" id="KW-1185">Reference proteome</keyword>
<name>A0A0A1T677_9HYPO</name>
<protein>
    <submittedName>
        <fullName evidence="1">Uncharacterized protein</fullName>
    </submittedName>
</protein>
<sequence>MNLFAIVSPSSPMVAARYTRFRELRLVVPIIENETWSFSNFTDNPLEEHAVLGTEYRSFMVAVENRYGKAAAEWVEEGAFIVRWWLDDQKKRWRYGPYHEQSL</sequence>
<evidence type="ECO:0000313" key="1">
    <source>
        <dbReference type="EMBL" id="CEJ92641.1"/>
    </source>
</evidence>
<accession>A0A0A1T677</accession>
<evidence type="ECO:0000313" key="2">
    <source>
        <dbReference type="Proteomes" id="UP000039046"/>
    </source>
</evidence>
<dbReference type="AlphaFoldDB" id="A0A0A1T677"/>
<gene>
    <name evidence="1" type="ORF">VHEMI08279</name>
</gene>
<dbReference type="EMBL" id="CDHN01000005">
    <property type="protein sequence ID" value="CEJ92641.1"/>
    <property type="molecule type" value="Genomic_DNA"/>
</dbReference>
<dbReference type="STRING" id="1531966.A0A0A1T677"/>
<dbReference type="HOGENOM" id="CLU_2265583_0_0_1"/>
<reference evidence="1 2" key="1">
    <citation type="journal article" date="2015" name="Genome Announc.">
        <title>Draft Genome Sequence and Gene Annotation of the Entomopathogenic Fungus Verticillium hemipterigenum.</title>
        <authorList>
            <person name="Horn F."/>
            <person name="Habel A."/>
            <person name="Scharf D.H."/>
            <person name="Dworschak J."/>
            <person name="Brakhage A.A."/>
            <person name="Guthke R."/>
            <person name="Hertweck C."/>
            <person name="Linde J."/>
        </authorList>
    </citation>
    <scope>NUCLEOTIDE SEQUENCE [LARGE SCALE GENOMIC DNA]</scope>
</reference>
<proteinExistence type="predicted"/>
<organism evidence="1 2">
    <name type="scientific">[Torrubiella] hemipterigena</name>
    <dbReference type="NCBI Taxonomy" id="1531966"/>
    <lineage>
        <taxon>Eukaryota</taxon>
        <taxon>Fungi</taxon>
        <taxon>Dikarya</taxon>
        <taxon>Ascomycota</taxon>
        <taxon>Pezizomycotina</taxon>
        <taxon>Sordariomycetes</taxon>
        <taxon>Hypocreomycetidae</taxon>
        <taxon>Hypocreales</taxon>
        <taxon>Clavicipitaceae</taxon>
        <taxon>Clavicipitaceae incertae sedis</taxon>
        <taxon>'Torrubiella' clade</taxon>
    </lineage>
</organism>
<dbReference type="OrthoDB" id="5151864at2759"/>
<dbReference type="Proteomes" id="UP000039046">
    <property type="component" value="Unassembled WGS sequence"/>
</dbReference>